<dbReference type="AlphaFoldDB" id="A0A1I4BBP1"/>
<evidence type="ECO:0000313" key="3">
    <source>
        <dbReference type="Proteomes" id="UP000199607"/>
    </source>
</evidence>
<feature type="transmembrane region" description="Helical" evidence="1">
    <location>
        <begin position="43"/>
        <end position="63"/>
    </location>
</feature>
<dbReference type="RefSeq" id="WP_089865174.1">
    <property type="nucleotide sequence ID" value="NZ_FOTC01000001.1"/>
</dbReference>
<keyword evidence="1" id="KW-0472">Membrane</keyword>
<gene>
    <name evidence="2" type="ORF">SAMN04487950_0454</name>
</gene>
<name>A0A1I4BBP1_9EURY</name>
<keyword evidence="1" id="KW-0812">Transmembrane</keyword>
<sequence>MIKALSDRVAEADRDCRYCLGAVLALSLAIGSVVYGLTHNDIVTALGGVLFVPTALLLAGIGLTGGTGRRDAEATESL</sequence>
<feature type="transmembrane region" description="Helical" evidence="1">
    <location>
        <begin position="18"/>
        <end position="37"/>
    </location>
</feature>
<keyword evidence="3" id="KW-1185">Reference proteome</keyword>
<dbReference type="Proteomes" id="UP000199607">
    <property type="component" value="Unassembled WGS sequence"/>
</dbReference>
<proteinExistence type="predicted"/>
<accession>A0A1I4BBP1</accession>
<evidence type="ECO:0000256" key="1">
    <source>
        <dbReference type="SAM" id="Phobius"/>
    </source>
</evidence>
<dbReference type="EMBL" id="FOTC01000001">
    <property type="protein sequence ID" value="SFK66175.1"/>
    <property type="molecule type" value="Genomic_DNA"/>
</dbReference>
<reference evidence="3" key="1">
    <citation type="submission" date="2016-10" db="EMBL/GenBank/DDBJ databases">
        <authorList>
            <person name="Varghese N."/>
            <person name="Submissions S."/>
        </authorList>
    </citation>
    <scope>NUCLEOTIDE SEQUENCE [LARGE SCALE GENOMIC DNA]</scope>
    <source>
        <strain evidence="3">CGMCC 1.7738</strain>
    </source>
</reference>
<organism evidence="2 3">
    <name type="scientific">Halogranum rubrum</name>
    <dbReference type="NCBI Taxonomy" id="553466"/>
    <lineage>
        <taxon>Archaea</taxon>
        <taxon>Methanobacteriati</taxon>
        <taxon>Methanobacteriota</taxon>
        <taxon>Stenosarchaea group</taxon>
        <taxon>Halobacteria</taxon>
        <taxon>Halobacteriales</taxon>
        <taxon>Haloferacaceae</taxon>
    </lineage>
</organism>
<evidence type="ECO:0000313" key="2">
    <source>
        <dbReference type="EMBL" id="SFK66175.1"/>
    </source>
</evidence>
<keyword evidence="1" id="KW-1133">Transmembrane helix</keyword>
<protein>
    <submittedName>
        <fullName evidence="2">Uncharacterized protein</fullName>
    </submittedName>
</protein>